<dbReference type="SUPFAM" id="SSF52540">
    <property type="entry name" value="P-loop containing nucleoside triphosphate hydrolases"/>
    <property type="match status" value="1"/>
</dbReference>
<dbReference type="Proteomes" id="UP000298603">
    <property type="component" value="Chromosome"/>
</dbReference>
<feature type="domain" description="ABC transporter" evidence="15">
    <location>
        <begin position="337"/>
        <end position="571"/>
    </location>
</feature>
<feature type="transmembrane region" description="Helical" evidence="14">
    <location>
        <begin position="55"/>
        <end position="73"/>
    </location>
</feature>
<dbReference type="InterPro" id="IPR036640">
    <property type="entry name" value="ABC1_TM_sf"/>
</dbReference>
<dbReference type="GO" id="GO:0015421">
    <property type="term" value="F:ABC-type oligopeptide transporter activity"/>
    <property type="evidence" value="ECO:0007669"/>
    <property type="project" value="TreeGrafter"/>
</dbReference>
<keyword evidence="11 14" id="KW-0472">Membrane</keyword>
<evidence type="ECO:0000256" key="9">
    <source>
        <dbReference type="ARBA" id="ARBA00022967"/>
    </source>
</evidence>
<evidence type="ECO:0000256" key="12">
    <source>
        <dbReference type="ARBA" id="ARBA00034018"/>
    </source>
</evidence>
<dbReference type="EMBL" id="CP032996">
    <property type="protein sequence ID" value="QCI27298.1"/>
    <property type="molecule type" value="Genomic_DNA"/>
</dbReference>
<dbReference type="PANTHER" id="PTHR43394:SF1">
    <property type="entry name" value="ATP-BINDING CASSETTE SUB-FAMILY B MEMBER 10, MITOCHONDRIAL"/>
    <property type="match status" value="1"/>
</dbReference>
<accession>A0A4D6YN37</accession>
<keyword evidence="8 17" id="KW-0067">ATP-binding</keyword>
<dbReference type="InterPro" id="IPR011527">
    <property type="entry name" value="ABC1_TM_dom"/>
</dbReference>
<dbReference type="InterPro" id="IPR003439">
    <property type="entry name" value="ABC_transporter-like_ATP-bd"/>
</dbReference>
<evidence type="ECO:0000256" key="2">
    <source>
        <dbReference type="ARBA" id="ARBA00006526"/>
    </source>
</evidence>
<dbReference type="Gene3D" id="1.20.1560.10">
    <property type="entry name" value="ABC transporter type 1, transmembrane domain"/>
    <property type="match status" value="1"/>
</dbReference>
<dbReference type="FunFam" id="3.40.50.300:FF:000221">
    <property type="entry name" value="Multidrug ABC transporter ATP-binding protein"/>
    <property type="match status" value="1"/>
</dbReference>
<organism evidence="17 18">
    <name type="scientific">Buchnera aphidicola</name>
    <name type="common">Therioaphis trifolii</name>
    <dbReference type="NCBI Taxonomy" id="1241884"/>
    <lineage>
        <taxon>Bacteria</taxon>
        <taxon>Pseudomonadati</taxon>
        <taxon>Pseudomonadota</taxon>
        <taxon>Gammaproteobacteria</taxon>
        <taxon>Enterobacterales</taxon>
        <taxon>Erwiniaceae</taxon>
        <taxon>Buchnera</taxon>
    </lineage>
</organism>
<comment type="similarity">
    <text evidence="2">Belongs to the ABC transporter superfamily. Drug exporter-2 (TC 3.A.1.117) family.</text>
</comment>
<dbReference type="GO" id="GO:0016887">
    <property type="term" value="F:ATP hydrolysis activity"/>
    <property type="evidence" value="ECO:0007669"/>
    <property type="project" value="InterPro"/>
</dbReference>
<evidence type="ECO:0000256" key="10">
    <source>
        <dbReference type="ARBA" id="ARBA00022989"/>
    </source>
</evidence>
<dbReference type="PANTHER" id="PTHR43394">
    <property type="entry name" value="ATP-DEPENDENT PERMEASE MDL1, MITOCHONDRIAL"/>
    <property type="match status" value="1"/>
</dbReference>
<feature type="domain" description="ABC transmembrane type-1" evidence="16">
    <location>
        <begin position="19"/>
        <end position="303"/>
    </location>
</feature>
<evidence type="ECO:0000259" key="15">
    <source>
        <dbReference type="PROSITE" id="PS50893"/>
    </source>
</evidence>
<dbReference type="SUPFAM" id="SSF90123">
    <property type="entry name" value="ABC transporter transmembrane region"/>
    <property type="match status" value="1"/>
</dbReference>
<dbReference type="GO" id="GO:0005524">
    <property type="term" value="F:ATP binding"/>
    <property type="evidence" value="ECO:0007669"/>
    <property type="project" value="UniProtKB-KW"/>
</dbReference>
<dbReference type="GO" id="GO:0008559">
    <property type="term" value="F:ABC-type xenobiotic transporter activity"/>
    <property type="evidence" value="ECO:0007669"/>
    <property type="project" value="UniProtKB-EC"/>
</dbReference>
<dbReference type="PROSITE" id="PS00211">
    <property type="entry name" value="ABC_TRANSPORTER_1"/>
    <property type="match status" value="1"/>
</dbReference>
<feature type="transmembrane region" description="Helical" evidence="14">
    <location>
        <begin position="160"/>
        <end position="179"/>
    </location>
</feature>
<keyword evidence="4" id="KW-0813">Transport</keyword>
<dbReference type="Pfam" id="PF00664">
    <property type="entry name" value="ABC_membrane"/>
    <property type="match status" value="1"/>
</dbReference>
<dbReference type="InterPro" id="IPR017871">
    <property type="entry name" value="ABC_transporter-like_CS"/>
</dbReference>
<dbReference type="InterPro" id="IPR039421">
    <property type="entry name" value="Type_1_exporter"/>
</dbReference>
<dbReference type="PROSITE" id="PS50893">
    <property type="entry name" value="ABC_TRANSPORTER_2"/>
    <property type="match status" value="1"/>
</dbReference>
<name>A0A4D6YN37_9GAMM</name>
<evidence type="ECO:0000256" key="5">
    <source>
        <dbReference type="ARBA" id="ARBA00022475"/>
    </source>
</evidence>
<dbReference type="RefSeq" id="WP_158349564.1">
    <property type="nucleotide sequence ID" value="NZ_CP032996.1"/>
</dbReference>
<dbReference type="GO" id="GO:0005886">
    <property type="term" value="C:plasma membrane"/>
    <property type="evidence" value="ECO:0007669"/>
    <property type="project" value="UniProtKB-SubCell"/>
</dbReference>
<dbReference type="CDD" id="cd18541">
    <property type="entry name" value="ABC_6TM_TmrB_like"/>
    <property type="match status" value="1"/>
</dbReference>
<keyword evidence="6 14" id="KW-0812">Transmembrane</keyword>
<comment type="subcellular location">
    <subcellularLocation>
        <location evidence="1">Cell membrane</location>
        <topology evidence="1">Multi-pass membrane protein</topology>
    </subcellularLocation>
</comment>
<evidence type="ECO:0000256" key="3">
    <source>
        <dbReference type="ARBA" id="ARBA00012191"/>
    </source>
</evidence>
<evidence type="ECO:0000256" key="1">
    <source>
        <dbReference type="ARBA" id="ARBA00004651"/>
    </source>
</evidence>
<evidence type="ECO:0000256" key="4">
    <source>
        <dbReference type="ARBA" id="ARBA00022448"/>
    </source>
</evidence>
<dbReference type="FunFam" id="1.20.1560.10:FF:000011">
    <property type="entry name" value="Multidrug ABC transporter ATP-binding protein"/>
    <property type="match status" value="1"/>
</dbReference>
<dbReference type="AlphaFoldDB" id="A0A4D6YN37"/>
<evidence type="ECO:0000256" key="8">
    <source>
        <dbReference type="ARBA" id="ARBA00022840"/>
    </source>
</evidence>
<comment type="catalytic activity">
    <reaction evidence="12">
        <text>ATP + H2O + xenobioticSide 1 = ADP + phosphate + xenobioticSide 2.</text>
        <dbReference type="EC" id="7.6.2.2"/>
    </reaction>
</comment>
<feature type="transmembrane region" description="Helical" evidence="14">
    <location>
        <begin position="280"/>
        <end position="301"/>
    </location>
</feature>
<keyword evidence="18" id="KW-1185">Reference proteome</keyword>
<evidence type="ECO:0000256" key="14">
    <source>
        <dbReference type="SAM" id="Phobius"/>
    </source>
</evidence>
<dbReference type="Pfam" id="PF00005">
    <property type="entry name" value="ABC_tran"/>
    <property type="match status" value="1"/>
</dbReference>
<dbReference type="InterPro" id="IPR003593">
    <property type="entry name" value="AAA+_ATPase"/>
</dbReference>
<keyword evidence="5" id="KW-1003">Cell membrane</keyword>
<dbReference type="PROSITE" id="PS50929">
    <property type="entry name" value="ABC_TM1F"/>
    <property type="match status" value="1"/>
</dbReference>
<keyword evidence="10 14" id="KW-1133">Transmembrane helix</keyword>
<evidence type="ECO:0000256" key="7">
    <source>
        <dbReference type="ARBA" id="ARBA00022741"/>
    </source>
</evidence>
<evidence type="ECO:0000256" key="11">
    <source>
        <dbReference type="ARBA" id="ARBA00023136"/>
    </source>
</evidence>
<dbReference type="SMART" id="SM00382">
    <property type="entry name" value="AAA"/>
    <property type="match status" value="1"/>
</dbReference>
<dbReference type="Gene3D" id="3.40.50.300">
    <property type="entry name" value="P-loop containing nucleotide triphosphate hydrolases"/>
    <property type="match status" value="1"/>
</dbReference>
<keyword evidence="9" id="KW-1278">Translocase</keyword>
<sequence length="578" mass="67417">MQLFNKISWYFLKEWKQYLGSIILLIIIAILQLIPPKIVGILIDNIIIKKKYENLLFYWIGLIFLISLIIYFLRYIWRILLFGAAYKLAMILRIKIYQYLSKKNKTFYLQYRTGDLMARATNDIDKVVFAAGEGVLTLIDSMITGMLVLTIMITQINWKLTFLSLLPMPIMTFIITKYGKKLFFAFQKSQKTFSNLNNQTQESLTNIYTIKGFGLENYEINKFKKITDDVNKKNIIVSKIDAKFDPIIYSSIAFSNVLTISSGSYFIWNNYITIGQLTSFMMYLGLMVWPMLALAWMFNIVERGSAAWNRIQIILQKDLFIQSGSKNIINDQKNIIIKIKKFKYPQTNSYVLKDIFIKMNFNQIIGICGPTGSGKSTLLNLIQKNFHINKGNIFYDNTPINKYNTLQWRKKISFVHQFTFLFSDTIKNNINLGNIKNANKKIKYISKLTKIHNDIMKFPDNYKTKIGEQGIMLSGGQKKRIAIARSLLLNSEILILDNALSAIDRPTQYSILKNIKKWKKNNHTIIISTHELGILKELDNIFIIQNGTIKNQGTHYELMKYENWYSKMYKIQKLNKII</sequence>
<feature type="transmembrane region" description="Helical" evidence="14">
    <location>
        <begin position="127"/>
        <end position="154"/>
    </location>
</feature>
<feature type="transmembrane region" description="Helical" evidence="14">
    <location>
        <begin position="247"/>
        <end position="268"/>
    </location>
</feature>
<feature type="transmembrane region" description="Helical" evidence="14">
    <location>
        <begin position="20"/>
        <end position="43"/>
    </location>
</feature>
<proteinExistence type="inferred from homology"/>
<dbReference type="InterPro" id="IPR027417">
    <property type="entry name" value="P-loop_NTPase"/>
</dbReference>
<gene>
    <name evidence="17" type="ORF">D9V81_01600</name>
</gene>
<evidence type="ECO:0000259" key="16">
    <source>
        <dbReference type="PROSITE" id="PS50929"/>
    </source>
</evidence>
<evidence type="ECO:0000256" key="6">
    <source>
        <dbReference type="ARBA" id="ARBA00022692"/>
    </source>
</evidence>
<evidence type="ECO:0000313" key="17">
    <source>
        <dbReference type="EMBL" id="QCI27298.1"/>
    </source>
</evidence>
<protein>
    <recommendedName>
        <fullName evidence="13">Multidrug resistance-like ATP-binding protein MdlA</fullName>
        <ecNumber evidence="3">7.6.2.2</ecNumber>
    </recommendedName>
</protein>
<evidence type="ECO:0000256" key="13">
    <source>
        <dbReference type="ARBA" id="ARBA00074518"/>
    </source>
</evidence>
<keyword evidence="7" id="KW-0547">Nucleotide-binding</keyword>
<dbReference type="EC" id="7.6.2.2" evidence="3"/>
<dbReference type="OrthoDB" id="9806127at2"/>
<evidence type="ECO:0000313" key="18">
    <source>
        <dbReference type="Proteomes" id="UP000298603"/>
    </source>
</evidence>
<reference evidence="17 18" key="1">
    <citation type="submission" date="2018-10" db="EMBL/GenBank/DDBJ databases">
        <title>Comparative functional genomics of the obligate endosymbiont Buchnera aphidicola.</title>
        <authorList>
            <person name="Chong R.A."/>
        </authorList>
    </citation>
    <scope>NUCLEOTIDE SEQUENCE [LARGE SCALE GENOMIC DNA]</scope>
    <source>
        <strain evidence="17 18">Tma</strain>
    </source>
</reference>